<reference evidence="2 3" key="1">
    <citation type="submission" date="2024-07" db="EMBL/GenBank/DDBJ databases">
        <title>Section-level genome sequencing and comparative genomics of Aspergillus sections Usti and Cavernicolus.</title>
        <authorList>
            <consortium name="Lawrence Berkeley National Laboratory"/>
            <person name="Nybo J.L."/>
            <person name="Vesth T.C."/>
            <person name="Theobald S."/>
            <person name="Frisvad J.C."/>
            <person name="Larsen T.O."/>
            <person name="Kjaerboelling I."/>
            <person name="Rothschild-Mancinelli K."/>
            <person name="Lyhne E.K."/>
            <person name="Kogle M.E."/>
            <person name="Barry K."/>
            <person name="Clum A."/>
            <person name="Na H."/>
            <person name="Ledsgaard L."/>
            <person name="Lin J."/>
            <person name="Lipzen A."/>
            <person name="Kuo A."/>
            <person name="Riley R."/>
            <person name="Mondo S."/>
            <person name="LaButti K."/>
            <person name="Haridas S."/>
            <person name="Pangalinan J."/>
            <person name="Salamov A.A."/>
            <person name="Simmons B.A."/>
            <person name="Magnuson J.K."/>
            <person name="Chen J."/>
            <person name="Drula E."/>
            <person name="Henrissat B."/>
            <person name="Wiebenga A."/>
            <person name="Lubbers R.J."/>
            <person name="Gomes A.C."/>
            <person name="Macurrencykelacurrency M.R."/>
            <person name="Stajich J."/>
            <person name="Grigoriev I.V."/>
            <person name="Mortensen U.H."/>
            <person name="De vries R.P."/>
            <person name="Baker S.E."/>
            <person name="Andersen M.R."/>
        </authorList>
    </citation>
    <scope>NUCLEOTIDE SEQUENCE [LARGE SCALE GENOMIC DNA]</scope>
    <source>
        <strain evidence="2 3">CBS 756.74</strain>
    </source>
</reference>
<dbReference type="Gene3D" id="3.30.200.20">
    <property type="entry name" value="Phosphorylase Kinase, domain 1"/>
    <property type="match status" value="1"/>
</dbReference>
<dbReference type="GeneID" id="98164065"/>
<dbReference type="CDD" id="cd05154">
    <property type="entry name" value="ACAD10_11_N-like"/>
    <property type="match status" value="1"/>
</dbReference>
<dbReference type="Proteomes" id="UP001610444">
    <property type="component" value="Unassembled WGS sequence"/>
</dbReference>
<dbReference type="SUPFAM" id="SSF56112">
    <property type="entry name" value="Protein kinase-like (PK-like)"/>
    <property type="match status" value="1"/>
</dbReference>
<dbReference type="PANTHER" id="PTHR47829">
    <property type="entry name" value="HYDROLASE, PUTATIVE (AFU_ORTHOLOGUE AFUA_1G12880)-RELATED"/>
    <property type="match status" value="1"/>
</dbReference>
<evidence type="ECO:0000313" key="3">
    <source>
        <dbReference type="Proteomes" id="UP001610444"/>
    </source>
</evidence>
<dbReference type="RefSeq" id="XP_070892506.1">
    <property type="nucleotide sequence ID" value="XM_071048901.1"/>
</dbReference>
<evidence type="ECO:0000313" key="2">
    <source>
        <dbReference type="EMBL" id="KAL2837371.1"/>
    </source>
</evidence>
<evidence type="ECO:0000259" key="1">
    <source>
        <dbReference type="Pfam" id="PF01636"/>
    </source>
</evidence>
<protein>
    <submittedName>
        <fullName evidence="2">Kinase-like domain-containing protein</fullName>
    </submittedName>
</protein>
<dbReference type="InterPro" id="IPR002575">
    <property type="entry name" value="Aminoglycoside_PTrfase"/>
</dbReference>
<dbReference type="Pfam" id="PF01636">
    <property type="entry name" value="APH"/>
    <property type="match status" value="1"/>
</dbReference>
<organism evidence="2 3">
    <name type="scientific">Aspergillus pseudodeflectus</name>
    <dbReference type="NCBI Taxonomy" id="176178"/>
    <lineage>
        <taxon>Eukaryota</taxon>
        <taxon>Fungi</taxon>
        <taxon>Dikarya</taxon>
        <taxon>Ascomycota</taxon>
        <taxon>Pezizomycotina</taxon>
        <taxon>Eurotiomycetes</taxon>
        <taxon>Eurotiomycetidae</taxon>
        <taxon>Eurotiales</taxon>
        <taxon>Aspergillaceae</taxon>
        <taxon>Aspergillus</taxon>
        <taxon>Aspergillus subgen. Nidulantes</taxon>
    </lineage>
</organism>
<dbReference type="InterPro" id="IPR052898">
    <property type="entry name" value="ACAD10-like"/>
</dbReference>
<proteinExistence type="predicted"/>
<name>A0ABR4JBX1_9EURO</name>
<dbReference type="EMBL" id="JBFXLR010000098">
    <property type="protein sequence ID" value="KAL2837371.1"/>
    <property type="molecule type" value="Genomic_DNA"/>
</dbReference>
<dbReference type="InterPro" id="IPR011009">
    <property type="entry name" value="Kinase-like_dom_sf"/>
</dbReference>
<gene>
    <name evidence="2" type="ORF">BJX68DRAFT_280213</name>
</gene>
<dbReference type="PANTHER" id="PTHR47829:SF1">
    <property type="entry name" value="HAD FAMILY PHOSPHATASE"/>
    <property type="match status" value="1"/>
</dbReference>
<sequence>MAGPVRQAIDVQRLERYLCDAVPELRGPITLGQFGFGQSCPTYLITAHDGNKLVLRKKPPGEIVSKAAHRVDREYKILSALQATDVPVPRVYTFCQDDGVIGTPFYIMEFLDGRIFEDPAIPSVSPQDRSEIWHEATLALAKLHCVDTEEVGLENYGSRRDYFHRQIQTFSDIHQGQAAVVDSDTEQVVGEIQGFQKILKYLLKPSAQPEDRACLVHGDFKIDNLVFHPTENRVIGILDWEMSTIGHPLSDVANLLMPFTWLLLRNAAVAVTLTRLAPGSLPGLPTRAQILERYRECTGYDAQASLIYGGAFVLMKNCVILHGMKARVARNQASSGYAGQYTMYLDRVVELAVRAVEIGERLLEGGAAKGQGKL</sequence>
<feature type="domain" description="Aminoglycoside phosphotransferase" evidence="1">
    <location>
        <begin position="33"/>
        <end position="260"/>
    </location>
</feature>
<dbReference type="InterPro" id="IPR041726">
    <property type="entry name" value="ACAD10_11_N"/>
</dbReference>
<comment type="caution">
    <text evidence="2">The sequence shown here is derived from an EMBL/GenBank/DDBJ whole genome shotgun (WGS) entry which is preliminary data.</text>
</comment>
<dbReference type="PROSITE" id="PS00108">
    <property type="entry name" value="PROTEIN_KINASE_ST"/>
    <property type="match status" value="1"/>
</dbReference>
<dbReference type="InterPro" id="IPR008271">
    <property type="entry name" value="Ser/Thr_kinase_AS"/>
</dbReference>
<keyword evidence="3" id="KW-1185">Reference proteome</keyword>
<accession>A0ABR4JBX1</accession>
<dbReference type="Gene3D" id="3.90.1200.10">
    <property type="match status" value="1"/>
</dbReference>